<dbReference type="SUPFAM" id="SSF56112">
    <property type="entry name" value="Protein kinase-like (PK-like)"/>
    <property type="match status" value="1"/>
</dbReference>
<gene>
    <name evidence="2" type="ORF">B0T25DRAFT_628342</name>
</gene>
<evidence type="ECO:0000313" key="2">
    <source>
        <dbReference type="EMBL" id="KAK3358735.1"/>
    </source>
</evidence>
<evidence type="ECO:0000313" key="3">
    <source>
        <dbReference type="Proteomes" id="UP001275084"/>
    </source>
</evidence>
<proteinExistence type="predicted"/>
<reference evidence="2" key="2">
    <citation type="submission" date="2023-06" db="EMBL/GenBank/DDBJ databases">
        <authorList>
            <consortium name="Lawrence Berkeley National Laboratory"/>
            <person name="Haridas S."/>
            <person name="Hensen N."/>
            <person name="Bonometti L."/>
            <person name="Westerberg I."/>
            <person name="Brannstrom I.O."/>
            <person name="Guillou S."/>
            <person name="Cros-Aarteil S."/>
            <person name="Calhoun S."/>
            <person name="Kuo A."/>
            <person name="Mondo S."/>
            <person name="Pangilinan J."/>
            <person name="Riley R."/>
            <person name="Labutti K."/>
            <person name="Andreopoulos B."/>
            <person name="Lipzen A."/>
            <person name="Chen C."/>
            <person name="Yanf M."/>
            <person name="Daum C."/>
            <person name="Ng V."/>
            <person name="Clum A."/>
            <person name="Steindorff A."/>
            <person name="Ohm R."/>
            <person name="Martin F."/>
            <person name="Silar P."/>
            <person name="Natvig D."/>
            <person name="Lalanne C."/>
            <person name="Gautier V."/>
            <person name="Ament-Velasquez S.L."/>
            <person name="Kruys A."/>
            <person name="Hutchinson M.I."/>
            <person name="Powell A.J."/>
            <person name="Barry K."/>
            <person name="Miller A.N."/>
            <person name="Grigoriev I.V."/>
            <person name="Debuchy R."/>
            <person name="Gladieux P."/>
            <person name="Thoren M.H."/>
            <person name="Johannesson H."/>
        </authorList>
    </citation>
    <scope>NUCLEOTIDE SEQUENCE</scope>
    <source>
        <strain evidence="2">CBS 955.72</strain>
    </source>
</reference>
<dbReference type="InterPro" id="IPR029498">
    <property type="entry name" value="HeLo_dom"/>
</dbReference>
<dbReference type="AlphaFoldDB" id="A0AAJ0HPD1"/>
<keyword evidence="3" id="KW-1185">Reference proteome</keyword>
<evidence type="ECO:0000259" key="1">
    <source>
        <dbReference type="Pfam" id="PF14479"/>
    </source>
</evidence>
<dbReference type="EMBL" id="JAUIQD010000002">
    <property type="protein sequence ID" value="KAK3358735.1"/>
    <property type="molecule type" value="Genomic_DNA"/>
</dbReference>
<protein>
    <submittedName>
        <fullName evidence="2">Prion-inhibition and propagation-domain-containing protein</fullName>
    </submittedName>
</protein>
<reference evidence="2" key="1">
    <citation type="journal article" date="2023" name="Mol. Phylogenet. Evol.">
        <title>Genome-scale phylogeny and comparative genomics of the fungal order Sordariales.</title>
        <authorList>
            <person name="Hensen N."/>
            <person name="Bonometti L."/>
            <person name="Westerberg I."/>
            <person name="Brannstrom I.O."/>
            <person name="Guillou S."/>
            <person name="Cros-Aarteil S."/>
            <person name="Calhoun S."/>
            <person name="Haridas S."/>
            <person name="Kuo A."/>
            <person name="Mondo S."/>
            <person name="Pangilinan J."/>
            <person name="Riley R."/>
            <person name="LaButti K."/>
            <person name="Andreopoulos B."/>
            <person name="Lipzen A."/>
            <person name="Chen C."/>
            <person name="Yan M."/>
            <person name="Daum C."/>
            <person name="Ng V."/>
            <person name="Clum A."/>
            <person name="Steindorff A."/>
            <person name="Ohm R.A."/>
            <person name="Martin F."/>
            <person name="Silar P."/>
            <person name="Natvig D.O."/>
            <person name="Lalanne C."/>
            <person name="Gautier V."/>
            <person name="Ament-Velasquez S.L."/>
            <person name="Kruys A."/>
            <person name="Hutchinson M.I."/>
            <person name="Powell A.J."/>
            <person name="Barry K."/>
            <person name="Miller A.N."/>
            <person name="Grigoriev I.V."/>
            <person name="Debuchy R."/>
            <person name="Gladieux P."/>
            <person name="Hiltunen Thoren M."/>
            <person name="Johannesson H."/>
        </authorList>
    </citation>
    <scope>NUCLEOTIDE SEQUENCE</scope>
    <source>
        <strain evidence="2">CBS 955.72</strain>
    </source>
</reference>
<dbReference type="PANTHER" id="PTHR37542:SF1">
    <property type="entry name" value="PRION-INHIBITION AND PROPAGATION HELO DOMAIN-CONTAINING PROTEIN"/>
    <property type="match status" value="1"/>
</dbReference>
<dbReference type="InterPro" id="IPR038305">
    <property type="entry name" value="HeLo_sf"/>
</dbReference>
<dbReference type="Gene3D" id="1.20.120.1020">
    <property type="entry name" value="Prion-inhibition and propagation, HeLo domain"/>
    <property type="match status" value="1"/>
</dbReference>
<dbReference type="PANTHER" id="PTHR37542">
    <property type="entry name" value="HELO DOMAIN-CONTAINING PROTEIN-RELATED"/>
    <property type="match status" value="1"/>
</dbReference>
<keyword evidence="2" id="KW-0640">Prion</keyword>
<accession>A0AAJ0HPD1</accession>
<feature type="domain" description="Prion-inhibition and propagation HeLo" evidence="1">
    <location>
        <begin position="5"/>
        <end position="198"/>
    </location>
</feature>
<dbReference type="InterPro" id="IPR011009">
    <property type="entry name" value="Kinase-like_dom_sf"/>
</dbReference>
<comment type="caution">
    <text evidence="2">The sequence shown here is derived from an EMBL/GenBank/DDBJ whole genome shotgun (WGS) entry which is preliminary data.</text>
</comment>
<name>A0AAJ0HPD1_9PEZI</name>
<dbReference type="Pfam" id="PF14479">
    <property type="entry name" value="HeLo"/>
    <property type="match status" value="1"/>
</dbReference>
<keyword evidence="2" id="KW-0034">Amyloid</keyword>
<organism evidence="2 3">
    <name type="scientific">Lasiosphaeria hispida</name>
    <dbReference type="NCBI Taxonomy" id="260671"/>
    <lineage>
        <taxon>Eukaryota</taxon>
        <taxon>Fungi</taxon>
        <taxon>Dikarya</taxon>
        <taxon>Ascomycota</taxon>
        <taxon>Pezizomycotina</taxon>
        <taxon>Sordariomycetes</taxon>
        <taxon>Sordariomycetidae</taxon>
        <taxon>Sordariales</taxon>
        <taxon>Lasiosphaeriaceae</taxon>
        <taxon>Lasiosphaeria</taxon>
    </lineage>
</organism>
<sequence>MDPATVIAVIAFAFQSFQGCVQAFEFFHAAKHIGPDGDLLRTFLEFERFRLISWAERVGAEPGRFNSSRINLNWDMARGLLEQLQILMSNAERLKERYSLDVAGWMPDAVESGQHDNNTSQGNDETRAAVVDRGIARLIKRLKPRVYTVTGKAIQVNNGPLKKARWAIRDKTKLQRFIGDIRGIINNLHLLLDQAEREGANTEYDHLIRNVISLSTTTSDVGQVIEVVNGGLSTSRSKQTIKAAASFKQVRLLLGADKREDEVTPTSSSAADTRAIVPYLKKLKRGLKPWPGEADLRWAGIEFAEYNGRQVLIQWKTARDEDWDKFEVPTKCITVLLMSITDESFRSLRCMGYCPMKERGAHGIVYETPDSSADWTLKSLKELMSSCLFVSLARRLEIGLALAETVLQLHTAGWMHKNLRSENIIFLAARGTDGHSFLRSEPYVVGYDYARQDTTEAAQNYTQLPDTDLEGELYRHPQARGANREAYQKRFDLRCGAVIMV</sequence>
<dbReference type="Proteomes" id="UP001275084">
    <property type="component" value="Unassembled WGS sequence"/>
</dbReference>